<dbReference type="PANTHER" id="PTHR22950:SF666">
    <property type="entry name" value="VACUOLAR AMINO ACID TRANSPORTER 4"/>
    <property type="match status" value="1"/>
</dbReference>
<dbReference type="STRING" id="94643.A0A2A9MAX9"/>
<dbReference type="GO" id="GO:0015179">
    <property type="term" value="F:L-amino acid transmembrane transporter activity"/>
    <property type="evidence" value="ECO:0007669"/>
    <property type="project" value="TreeGrafter"/>
</dbReference>
<dbReference type="VEuPathDB" id="ToxoDB:BESB_059260"/>
<feature type="transmembrane region" description="Helical" evidence="6">
    <location>
        <begin position="414"/>
        <end position="431"/>
    </location>
</feature>
<feature type="transmembrane region" description="Helical" evidence="6">
    <location>
        <begin position="107"/>
        <end position="129"/>
    </location>
</feature>
<dbReference type="GeneID" id="40310854"/>
<feature type="transmembrane region" description="Helical" evidence="6">
    <location>
        <begin position="183"/>
        <end position="203"/>
    </location>
</feature>
<feature type="transmembrane region" description="Helical" evidence="6">
    <location>
        <begin position="437"/>
        <end position="460"/>
    </location>
</feature>
<feature type="transmembrane region" description="Helical" evidence="6">
    <location>
        <begin position="135"/>
        <end position="157"/>
    </location>
</feature>
<feature type="transmembrane region" description="Helical" evidence="6">
    <location>
        <begin position="472"/>
        <end position="493"/>
    </location>
</feature>
<evidence type="ECO:0000256" key="1">
    <source>
        <dbReference type="ARBA" id="ARBA00004141"/>
    </source>
</evidence>
<evidence type="ECO:0000256" key="4">
    <source>
        <dbReference type="ARBA" id="ARBA00023136"/>
    </source>
</evidence>
<feature type="transmembrane region" description="Helical" evidence="6">
    <location>
        <begin position="291"/>
        <end position="311"/>
    </location>
</feature>
<evidence type="ECO:0000256" key="6">
    <source>
        <dbReference type="SAM" id="Phobius"/>
    </source>
</evidence>
<dbReference type="RefSeq" id="XP_029219048.1">
    <property type="nucleotide sequence ID" value="XM_029364340.1"/>
</dbReference>
<dbReference type="AlphaFoldDB" id="A0A2A9MAX9"/>
<dbReference type="EMBL" id="NWUJ01000005">
    <property type="protein sequence ID" value="PFH35039.1"/>
    <property type="molecule type" value="Genomic_DNA"/>
</dbReference>
<name>A0A2A9MAX9_BESBE</name>
<feature type="transmembrane region" description="Helical" evidence="6">
    <location>
        <begin position="249"/>
        <end position="271"/>
    </location>
</feature>
<feature type="region of interest" description="Disordered" evidence="5">
    <location>
        <begin position="75"/>
        <end position="99"/>
    </location>
</feature>
<evidence type="ECO:0000313" key="9">
    <source>
        <dbReference type="Proteomes" id="UP000224006"/>
    </source>
</evidence>
<feature type="domain" description="Amino acid transporter transmembrane" evidence="7">
    <location>
        <begin position="104"/>
        <end position="493"/>
    </location>
</feature>
<keyword evidence="4 6" id="KW-0472">Membrane</keyword>
<evidence type="ECO:0000313" key="8">
    <source>
        <dbReference type="EMBL" id="PFH35039.1"/>
    </source>
</evidence>
<keyword evidence="2 6" id="KW-0812">Transmembrane</keyword>
<dbReference type="Proteomes" id="UP000224006">
    <property type="component" value="Chromosome V"/>
</dbReference>
<keyword evidence="9" id="KW-1185">Reference proteome</keyword>
<feature type="transmembrane region" description="Helical" evidence="6">
    <location>
        <begin position="223"/>
        <end position="242"/>
    </location>
</feature>
<comment type="subcellular location">
    <subcellularLocation>
        <location evidence="1">Membrane</location>
        <topology evidence="1">Multi-pass membrane protein</topology>
    </subcellularLocation>
</comment>
<dbReference type="Gene3D" id="1.20.1740.10">
    <property type="entry name" value="Amino acid/polyamine transporter I"/>
    <property type="match status" value="1"/>
</dbReference>
<dbReference type="PANTHER" id="PTHR22950">
    <property type="entry name" value="AMINO ACID TRANSPORTER"/>
    <property type="match status" value="1"/>
</dbReference>
<dbReference type="Pfam" id="PF01490">
    <property type="entry name" value="Aa_trans"/>
    <property type="match status" value="1"/>
</dbReference>
<feature type="transmembrane region" description="Helical" evidence="6">
    <location>
        <begin position="370"/>
        <end position="393"/>
    </location>
</feature>
<dbReference type="InterPro" id="IPR013057">
    <property type="entry name" value="AA_transpt_TM"/>
</dbReference>
<comment type="caution">
    <text evidence="8">The sequence shown here is derived from an EMBL/GenBank/DDBJ whole genome shotgun (WGS) entry which is preliminary data.</text>
</comment>
<dbReference type="KEGG" id="bbes:BESB_059260"/>
<evidence type="ECO:0000256" key="2">
    <source>
        <dbReference type="ARBA" id="ARBA00022692"/>
    </source>
</evidence>
<gene>
    <name evidence="8" type="ORF">BESB_059260</name>
</gene>
<accession>A0A2A9MAX9</accession>
<evidence type="ECO:0000256" key="5">
    <source>
        <dbReference type="SAM" id="MobiDB-lite"/>
    </source>
</evidence>
<protein>
    <submittedName>
        <fullName evidence="8">Transmembrane amino acid transporter protein</fullName>
    </submittedName>
</protein>
<keyword evidence="3 6" id="KW-1133">Transmembrane helix</keyword>
<evidence type="ECO:0000259" key="7">
    <source>
        <dbReference type="Pfam" id="PF01490"/>
    </source>
</evidence>
<reference evidence="8 9" key="1">
    <citation type="submission" date="2017-09" db="EMBL/GenBank/DDBJ databases">
        <title>Genome sequencing of Besnoitia besnoiti strain Bb-Ger1.</title>
        <authorList>
            <person name="Schares G."/>
            <person name="Venepally P."/>
            <person name="Lorenzi H.A."/>
        </authorList>
    </citation>
    <scope>NUCLEOTIDE SEQUENCE [LARGE SCALE GENOMIC DNA]</scope>
    <source>
        <strain evidence="8 9">Bb-Ger1</strain>
    </source>
</reference>
<dbReference type="OrthoDB" id="1684102at2759"/>
<sequence length="521" mass="56521">MPIEVARFASPEEAVEAAALQSRETLAEERQDMEAGQEGQIMVCLASSSLTEVEIVSSSSMQVAHCRHDSLLATTATNSTTNPEGGNSTSDLLKEASNRPTGKTTGAFGTSVIICKAFMGSVFIFLPYAVMKGGLVLSLLTLAGVLLLSLYCMHLLIQCCEQGVRDTYEVIAEYALGKWGRTLVEACVFLSQVSFCSVYAVVASRNLLDVIQVASGCSSRMEFPVTYMIWALSVYFLPLSFVRNMSYLVPLMLAGNLGTLVGMLILIVAVLVHMGQNPTVHTFDFFNFDGWSVVLGTGIYLWLGAGLILPIRNTAKPSVQRKFSALLTLSLAGLLALYVVYTTICILAFGKDLKEIILSNLPAGPLGATIQAIFVVVVLSTYPLMLFPATGIVEERLSPYVKNTSVIMREHVSASIRVLLVTATLAMATVGKNHLGGFVSLVGAVCGVPLAFVFPALVHLKLKAPRQFRRRLPHYLIIVLGFAAQLFSVYYTISRWRPTADYVGLCQTATPQEDPDLLRDM</sequence>
<dbReference type="GO" id="GO:0016020">
    <property type="term" value="C:membrane"/>
    <property type="evidence" value="ECO:0007669"/>
    <property type="project" value="UniProtKB-SubCell"/>
</dbReference>
<proteinExistence type="predicted"/>
<feature type="transmembrane region" description="Helical" evidence="6">
    <location>
        <begin position="323"/>
        <end position="350"/>
    </location>
</feature>
<organism evidence="8 9">
    <name type="scientific">Besnoitia besnoiti</name>
    <name type="common">Apicomplexan protozoan</name>
    <dbReference type="NCBI Taxonomy" id="94643"/>
    <lineage>
        <taxon>Eukaryota</taxon>
        <taxon>Sar</taxon>
        <taxon>Alveolata</taxon>
        <taxon>Apicomplexa</taxon>
        <taxon>Conoidasida</taxon>
        <taxon>Coccidia</taxon>
        <taxon>Eucoccidiorida</taxon>
        <taxon>Eimeriorina</taxon>
        <taxon>Sarcocystidae</taxon>
        <taxon>Besnoitia</taxon>
    </lineage>
</organism>
<evidence type="ECO:0000256" key="3">
    <source>
        <dbReference type="ARBA" id="ARBA00022989"/>
    </source>
</evidence>